<feature type="transmembrane region" description="Helical" evidence="3">
    <location>
        <begin position="41"/>
        <end position="60"/>
    </location>
</feature>
<evidence type="ECO:0000313" key="5">
    <source>
        <dbReference type="Proteomes" id="UP000252770"/>
    </source>
</evidence>
<dbReference type="NCBIfam" id="TIGR01300">
    <property type="entry name" value="CPA3_mnhG_phaG"/>
    <property type="match status" value="1"/>
</dbReference>
<dbReference type="PANTHER" id="PTHR34703:SF1">
    <property type="entry name" value="ANTIPORTER SUBUNIT MNHG2-RELATED"/>
    <property type="match status" value="1"/>
</dbReference>
<dbReference type="Pfam" id="PF03334">
    <property type="entry name" value="PhaG_MnhG_YufB"/>
    <property type="match status" value="1"/>
</dbReference>
<reference evidence="4 5" key="1">
    <citation type="submission" date="2018-07" db="EMBL/GenBank/DDBJ databases">
        <title>Desertimonas flava gen. nov. sp. nov.</title>
        <authorList>
            <person name="Liu S."/>
        </authorList>
    </citation>
    <scope>NUCLEOTIDE SEQUENCE [LARGE SCALE GENOMIC DNA]</scope>
    <source>
        <strain evidence="4 5">16Sb5-5</strain>
    </source>
</reference>
<proteinExistence type="inferred from homology"/>
<feature type="transmembrane region" description="Helical" evidence="3">
    <location>
        <begin position="6"/>
        <end position="29"/>
    </location>
</feature>
<keyword evidence="5" id="KW-1185">Reference proteome</keyword>
<sequence>MVEQVLDIAGLVAIALGALVCLTTALGMLRFPDLLTRMHAATKPQVLGVLLVLLGVALRLRTDLGLVALVALFQLLTIPVGAFMVARASRRTDLPPTDPFPPPSDDSPSS</sequence>
<evidence type="ECO:0000256" key="1">
    <source>
        <dbReference type="ARBA" id="ARBA00008404"/>
    </source>
</evidence>
<feature type="region of interest" description="Disordered" evidence="2">
    <location>
        <begin position="91"/>
        <end position="110"/>
    </location>
</feature>
<organism evidence="4 5">
    <name type="scientific">Desertihabitans brevis</name>
    <dbReference type="NCBI Taxonomy" id="2268447"/>
    <lineage>
        <taxon>Bacteria</taxon>
        <taxon>Bacillati</taxon>
        <taxon>Actinomycetota</taxon>
        <taxon>Actinomycetes</taxon>
        <taxon>Propionibacteriales</taxon>
        <taxon>Propionibacteriaceae</taxon>
        <taxon>Desertihabitans</taxon>
    </lineage>
</organism>
<keyword evidence="3" id="KW-1133">Transmembrane helix</keyword>
<dbReference type="Proteomes" id="UP000252770">
    <property type="component" value="Unassembled WGS sequence"/>
</dbReference>
<comment type="similarity">
    <text evidence="1">Belongs to the CPA3 antiporters (TC 2.A.63) subunit G family.</text>
</comment>
<dbReference type="InterPro" id="IPR005133">
    <property type="entry name" value="PhaG_MnhG_YufB"/>
</dbReference>
<evidence type="ECO:0000313" key="4">
    <source>
        <dbReference type="EMBL" id="RCK70129.1"/>
    </source>
</evidence>
<accession>A0A367YX86</accession>
<comment type="caution">
    <text evidence="4">The sequence shown here is derived from an EMBL/GenBank/DDBJ whole genome shotgun (WGS) entry which is preliminary data.</text>
</comment>
<keyword evidence="3" id="KW-0812">Transmembrane</keyword>
<dbReference type="RefSeq" id="WP_114126316.1">
    <property type="nucleotide sequence ID" value="NZ_QOUI01000004.1"/>
</dbReference>
<evidence type="ECO:0000256" key="2">
    <source>
        <dbReference type="SAM" id="MobiDB-lite"/>
    </source>
</evidence>
<gene>
    <name evidence="4" type="ORF">DT076_08340</name>
</gene>
<name>A0A367YX86_9ACTN</name>
<protein>
    <submittedName>
        <fullName evidence="4">Sodium:proton antiporter</fullName>
    </submittedName>
</protein>
<dbReference type="GO" id="GO:0015385">
    <property type="term" value="F:sodium:proton antiporter activity"/>
    <property type="evidence" value="ECO:0007669"/>
    <property type="project" value="TreeGrafter"/>
</dbReference>
<dbReference type="AlphaFoldDB" id="A0A367YX86"/>
<keyword evidence="3" id="KW-0472">Membrane</keyword>
<evidence type="ECO:0000256" key="3">
    <source>
        <dbReference type="SAM" id="Phobius"/>
    </source>
</evidence>
<dbReference type="EMBL" id="QOUI01000004">
    <property type="protein sequence ID" value="RCK70129.1"/>
    <property type="molecule type" value="Genomic_DNA"/>
</dbReference>
<dbReference type="PANTHER" id="PTHR34703">
    <property type="entry name" value="ANTIPORTER SUBUNIT MNHG2-RELATED"/>
    <property type="match status" value="1"/>
</dbReference>
<feature type="compositionally biased region" description="Pro residues" evidence="2">
    <location>
        <begin position="96"/>
        <end position="110"/>
    </location>
</feature>
<feature type="transmembrane region" description="Helical" evidence="3">
    <location>
        <begin position="66"/>
        <end position="86"/>
    </location>
</feature>